<evidence type="ECO:0000256" key="1">
    <source>
        <dbReference type="SAM" id="SignalP"/>
    </source>
</evidence>
<reference evidence="3 4" key="1">
    <citation type="submission" date="2017-05" db="EMBL/GenBank/DDBJ databases">
        <title>Genomic insights into alkan degradation activity of Oleiphilus messinensis.</title>
        <authorList>
            <person name="Kozyavkin S.A."/>
            <person name="Slesarev A.I."/>
            <person name="Golyshin P.N."/>
            <person name="Korzhenkov A."/>
            <person name="Golyshina O.N."/>
            <person name="Toshchakov S.V."/>
        </authorList>
    </citation>
    <scope>NUCLEOTIDE SEQUENCE [LARGE SCALE GENOMIC DNA]</scope>
    <source>
        <strain evidence="3 4">ME102</strain>
    </source>
</reference>
<dbReference type="GO" id="GO:0015628">
    <property type="term" value="P:protein secretion by the type II secretion system"/>
    <property type="evidence" value="ECO:0007669"/>
    <property type="project" value="TreeGrafter"/>
</dbReference>
<evidence type="ECO:0000313" key="3">
    <source>
        <dbReference type="EMBL" id="ARU56028.1"/>
    </source>
</evidence>
<dbReference type="Pfam" id="PF12836">
    <property type="entry name" value="HHH_3"/>
    <property type="match status" value="1"/>
</dbReference>
<dbReference type="InterPro" id="IPR010994">
    <property type="entry name" value="RuvA_2-like"/>
</dbReference>
<feature type="signal peptide" evidence="1">
    <location>
        <begin position="1"/>
        <end position="29"/>
    </location>
</feature>
<dbReference type="SUPFAM" id="SSF47781">
    <property type="entry name" value="RuvA domain 2-like"/>
    <property type="match status" value="1"/>
</dbReference>
<dbReference type="GO" id="GO:0003677">
    <property type="term" value="F:DNA binding"/>
    <property type="evidence" value="ECO:0007669"/>
    <property type="project" value="InterPro"/>
</dbReference>
<dbReference type="KEGG" id="ome:OLMES_1954"/>
<proteinExistence type="predicted"/>
<name>A0A1Y0I6A7_9GAMM</name>
<dbReference type="SMART" id="SM00278">
    <property type="entry name" value="HhH1"/>
    <property type="match status" value="2"/>
</dbReference>
<dbReference type="InterPro" id="IPR003583">
    <property type="entry name" value="Hlx-hairpin-Hlx_DNA-bd_motif"/>
</dbReference>
<dbReference type="Gene3D" id="1.10.150.280">
    <property type="entry name" value="AF1531-like domain"/>
    <property type="match status" value="1"/>
</dbReference>
<accession>A0A1Y0I6A7</accession>
<keyword evidence="1" id="KW-0732">Signal</keyword>
<dbReference type="PANTHER" id="PTHR21180">
    <property type="entry name" value="ENDONUCLEASE/EXONUCLEASE/PHOSPHATASE FAMILY DOMAIN-CONTAINING PROTEIN 1"/>
    <property type="match status" value="1"/>
</dbReference>
<keyword evidence="4" id="KW-1185">Reference proteome</keyword>
<evidence type="ECO:0000313" key="4">
    <source>
        <dbReference type="Proteomes" id="UP000196027"/>
    </source>
</evidence>
<evidence type="ECO:0000259" key="2">
    <source>
        <dbReference type="SMART" id="SM00278"/>
    </source>
</evidence>
<dbReference type="InterPro" id="IPR051675">
    <property type="entry name" value="Endo/Exo/Phosphatase_dom_1"/>
</dbReference>
<dbReference type="GO" id="GO:0015627">
    <property type="term" value="C:type II protein secretion system complex"/>
    <property type="evidence" value="ECO:0007669"/>
    <property type="project" value="TreeGrafter"/>
</dbReference>
<dbReference type="PANTHER" id="PTHR21180:SF32">
    <property type="entry name" value="ENDONUCLEASE_EXONUCLEASE_PHOSPHATASE FAMILY DOMAIN-CONTAINING PROTEIN 1"/>
    <property type="match status" value="1"/>
</dbReference>
<feature type="domain" description="Helix-hairpin-helix DNA-binding motif class 1" evidence="2">
    <location>
        <begin position="83"/>
        <end position="102"/>
    </location>
</feature>
<protein>
    <submittedName>
        <fullName evidence="3">DNA uptake protein</fullName>
    </submittedName>
</protein>
<dbReference type="RefSeq" id="WP_232465307.1">
    <property type="nucleotide sequence ID" value="NZ_CP021425.1"/>
</dbReference>
<organism evidence="3 4">
    <name type="scientific">Oleiphilus messinensis</name>
    <dbReference type="NCBI Taxonomy" id="141451"/>
    <lineage>
        <taxon>Bacteria</taxon>
        <taxon>Pseudomonadati</taxon>
        <taxon>Pseudomonadota</taxon>
        <taxon>Gammaproteobacteria</taxon>
        <taxon>Oceanospirillales</taxon>
        <taxon>Oleiphilaceae</taxon>
        <taxon>Oleiphilus</taxon>
    </lineage>
</organism>
<dbReference type="AlphaFoldDB" id="A0A1Y0I6A7"/>
<dbReference type="Proteomes" id="UP000196027">
    <property type="component" value="Chromosome"/>
</dbReference>
<sequence length="106" mass="11287">MISIRKYLTVCFTVLLLGLNMAGLPQALAASETAETTTQASTRININTADAQTLASTLKGVGIKKAQAIIEYRKTYGPFAHIEELADVKGIGKATVSKNAHLIAVR</sequence>
<dbReference type="InterPro" id="IPR004509">
    <property type="entry name" value="Competence_ComEA_HhH"/>
</dbReference>
<feature type="chain" id="PRO_5012463030" evidence="1">
    <location>
        <begin position="30"/>
        <end position="106"/>
    </location>
</feature>
<dbReference type="EMBL" id="CP021425">
    <property type="protein sequence ID" value="ARU56028.1"/>
    <property type="molecule type" value="Genomic_DNA"/>
</dbReference>
<gene>
    <name evidence="3" type="ORF">OLMES_1954</name>
</gene>
<dbReference type="GO" id="GO:0006281">
    <property type="term" value="P:DNA repair"/>
    <property type="evidence" value="ECO:0007669"/>
    <property type="project" value="InterPro"/>
</dbReference>
<dbReference type="NCBIfam" id="TIGR00426">
    <property type="entry name" value="competence protein ComEA helix-hairpin-helix repeat region"/>
    <property type="match status" value="1"/>
</dbReference>
<feature type="domain" description="Helix-hairpin-helix DNA-binding motif class 1" evidence="2">
    <location>
        <begin position="53"/>
        <end position="72"/>
    </location>
</feature>